<keyword evidence="11" id="KW-1185">Reference proteome</keyword>
<evidence type="ECO:0000256" key="2">
    <source>
        <dbReference type="ARBA" id="ARBA00022516"/>
    </source>
</evidence>
<evidence type="ECO:0000256" key="8">
    <source>
        <dbReference type="ARBA" id="ARBA00023160"/>
    </source>
</evidence>
<keyword evidence="7" id="KW-0443">Lipid metabolism</keyword>
<dbReference type="SUPFAM" id="SSF51735">
    <property type="entry name" value="NAD(P)-binding Rossmann-fold domains"/>
    <property type="match status" value="1"/>
</dbReference>
<dbReference type="InterPro" id="IPR036291">
    <property type="entry name" value="NAD(P)-bd_dom_sf"/>
</dbReference>
<dbReference type="PANTHER" id="PTHR43086:SF2">
    <property type="entry name" value="HYDROXYSTEROID DEHYDROGENASE-LIKE PROTEIN 1"/>
    <property type="match status" value="1"/>
</dbReference>
<evidence type="ECO:0000256" key="6">
    <source>
        <dbReference type="ARBA" id="ARBA00023002"/>
    </source>
</evidence>
<dbReference type="Pfam" id="PF00106">
    <property type="entry name" value="adh_short"/>
    <property type="match status" value="1"/>
</dbReference>
<keyword evidence="5" id="KW-0752">Steroid biosynthesis</keyword>
<evidence type="ECO:0000256" key="3">
    <source>
        <dbReference type="ARBA" id="ARBA00022832"/>
    </source>
</evidence>
<dbReference type="PRINTS" id="PR00081">
    <property type="entry name" value="GDHRDH"/>
</dbReference>
<keyword evidence="8" id="KW-0275">Fatty acid biosynthesis</keyword>
<evidence type="ECO:0000256" key="4">
    <source>
        <dbReference type="ARBA" id="ARBA00022857"/>
    </source>
</evidence>
<keyword evidence="6" id="KW-0560">Oxidoreductase</keyword>
<evidence type="ECO:0000256" key="9">
    <source>
        <dbReference type="ARBA" id="ARBA00038261"/>
    </source>
</evidence>
<evidence type="ECO:0008006" key="12">
    <source>
        <dbReference type="Google" id="ProtNLM"/>
    </source>
</evidence>
<accession>A0A0B1TMK3</accession>
<organism evidence="10 11">
    <name type="scientific">Oesophagostomum dentatum</name>
    <name type="common">Nodular worm</name>
    <dbReference type="NCBI Taxonomy" id="61180"/>
    <lineage>
        <taxon>Eukaryota</taxon>
        <taxon>Metazoa</taxon>
        <taxon>Ecdysozoa</taxon>
        <taxon>Nematoda</taxon>
        <taxon>Chromadorea</taxon>
        <taxon>Rhabditida</taxon>
        <taxon>Rhabditina</taxon>
        <taxon>Rhabditomorpha</taxon>
        <taxon>Strongyloidea</taxon>
        <taxon>Strongylidae</taxon>
        <taxon>Oesophagostomum</taxon>
    </lineage>
</organism>
<evidence type="ECO:0000256" key="7">
    <source>
        <dbReference type="ARBA" id="ARBA00023098"/>
    </source>
</evidence>
<sequence>MLPRKKGVIVNVSSGAGYNPMALWAVYSATKKYVAWLSKILRMEYSGYGITVQTICPMLVATKMSKVRRTSFFTASAEKFAASAVRSIGLADDTTGYLSHQIQVELMNLVPSPIRNMITTKYSEATRKAALRKRAKAQ</sequence>
<keyword evidence="2" id="KW-0444">Lipid biosynthesis</keyword>
<comment type="pathway">
    <text evidence="1">Lipid metabolism; fatty acid biosynthesis.</text>
</comment>
<proteinExistence type="inferred from homology"/>
<dbReference type="GO" id="GO:0016491">
    <property type="term" value="F:oxidoreductase activity"/>
    <property type="evidence" value="ECO:0007669"/>
    <property type="project" value="UniProtKB-KW"/>
</dbReference>
<dbReference type="GO" id="GO:0030497">
    <property type="term" value="P:fatty acid elongation"/>
    <property type="evidence" value="ECO:0007669"/>
    <property type="project" value="TreeGrafter"/>
</dbReference>
<dbReference type="InterPro" id="IPR002347">
    <property type="entry name" value="SDR_fam"/>
</dbReference>
<dbReference type="InterPro" id="IPR020904">
    <property type="entry name" value="Sc_DH/Rdtase_CS"/>
</dbReference>
<dbReference type="OrthoDB" id="5545019at2759"/>
<dbReference type="EMBL" id="KN549471">
    <property type="protein sequence ID" value="KHJ97331.1"/>
    <property type="molecule type" value="Genomic_DNA"/>
</dbReference>
<dbReference type="PROSITE" id="PS00061">
    <property type="entry name" value="ADH_SHORT"/>
    <property type="match status" value="1"/>
</dbReference>
<dbReference type="Gene3D" id="3.40.50.720">
    <property type="entry name" value="NAD(P)-binding Rossmann-like Domain"/>
    <property type="match status" value="1"/>
</dbReference>
<dbReference type="PANTHER" id="PTHR43086">
    <property type="entry name" value="VERY-LONG-CHAIN 3-OXOOACYL-COA REDUCTASE"/>
    <property type="match status" value="1"/>
</dbReference>
<evidence type="ECO:0000313" key="11">
    <source>
        <dbReference type="Proteomes" id="UP000053660"/>
    </source>
</evidence>
<dbReference type="Proteomes" id="UP000053660">
    <property type="component" value="Unassembled WGS sequence"/>
</dbReference>
<reference evidence="10 11" key="1">
    <citation type="submission" date="2014-03" db="EMBL/GenBank/DDBJ databases">
        <title>Draft genome of the hookworm Oesophagostomum dentatum.</title>
        <authorList>
            <person name="Mitreva M."/>
        </authorList>
    </citation>
    <scope>NUCLEOTIDE SEQUENCE [LARGE SCALE GENOMIC DNA]</scope>
    <source>
        <strain evidence="10 11">OD-Hann</strain>
    </source>
</reference>
<evidence type="ECO:0000256" key="5">
    <source>
        <dbReference type="ARBA" id="ARBA00022955"/>
    </source>
</evidence>
<evidence type="ECO:0000256" key="1">
    <source>
        <dbReference type="ARBA" id="ARBA00005194"/>
    </source>
</evidence>
<name>A0A0B1TMK3_OESDE</name>
<dbReference type="AlphaFoldDB" id="A0A0B1TMK3"/>
<keyword evidence="3" id="KW-0276">Fatty acid metabolism</keyword>
<keyword evidence="4" id="KW-0521">NADP</keyword>
<dbReference type="GO" id="GO:0005783">
    <property type="term" value="C:endoplasmic reticulum"/>
    <property type="evidence" value="ECO:0007669"/>
    <property type="project" value="TreeGrafter"/>
</dbReference>
<evidence type="ECO:0000313" key="10">
    <source>
        <dbReference type="EMBL" id="KHJ97331.1"/>
    </source>
</evidence>
<comment type="similarity">
    <text evidence="9">Belongs to the short-chain dehydrogenases/reductases (SDR) family. 17-beta-HSD 3 subfamily.</text>
</comment>
<gene>
    <name evidence="10" type="ORF">OESDEN_02697</name>
</gene>
<protein>
    <recommendedName>
        <fullName evidence="12">Oxidoreductase, short chain dehydrogenase/reductase family protein</fullName>
    </recommendedName>
</protein>
<dbReference type="GO" id="GO:0006694">
    <property type="term" value="P:steroid biosynthetic process"/>
    <property type="evidence" value="ECO:0007669"/>
    <property type="project" value="UniProtKB-KW"/>
</dbReference>